<dbReference type="Proteomes" id="UP000077202">
    <property type="component" value="Unassembled WGS sequence"/>
</dbReference>
<dbReference type="AlphaFoldDB" id="A0A176WJY2"/>
<feature type="region of interest" description="Disordered" evidence="2">
    <location>
        <begin position="430"/>
        <end position="453"/>
    </location>
</feature>
<feature type="region of interest" description="Disordered" evidence="2">
    <location>
        <begin position="649"/>
        <end position="683"/>
    </location>
</feature>
<evidence type="ECO:0000256" key="2">
    <source>
        <dbReference type="SAM" id="MobiDB-lite"/>
    </source>
</evidence>
<evidence type="ECO:0000313" key="3">
    <source>
        <dbReference type="EMBL" id="OAE33349.1"/>
    </source>
</evidence>
<organism evidence="3 4">
    <name type="scientific">Marchantia polymorpha subsp. ruderalis</name>
    <dbReference type="NCBI Taxonomy" id="1480154"/>
    <lineage>
        <taxon>Eukaryota</taxon>
        <taxon>Viridiplantae</taxon>
        <taxon>Streptophyta</taxon>
        <taxon>Embryophyta</taxon>
        <taxon>Marchantiophyta</taxon>
        <taxon>Marchantiopsida</taxon>
        <taxon>Marchantiidae</taxon>
        <taxon>Marchantiales</taxon>
        <taxon>Marchantiaceae</taxon>
        <taxon>Marchantia</taxon>
    </lineage>
</organism>
<dbReference type="EMBL" id="LVLJ01000663">
    <property type="protein sequence ID" value="OAE33349.1"/>
    <property type="molecule type" value="Genomic_DNA"/>
</dbReference>
<evidence type="ECO:0000256" key="1">
    <source>
        <dbReference type="SAM" id="Coils"/>
    </source>
</evidence>
<proteinExistence type="predicted"/>
<name>A0A176WJY2_MARPO</name>
<sequence>MTQLAHEEYQETKWRGKPRHVWGNYNMRPRDEENVPPNLDYKAIEQIADGVEKMIRSWGNGQEREPYLPPCMSKKDVESCTSSPAACSIRGLQKNGQTSSPAIKSPLSEKGIAEDGGCNYMCPVQIQDGPGGVTTEISITGKCPAAGIGSSSISQIVRAESITNKDTHAEKSVTKTATYWYMESSNGNNPAGRVNSRQAEEIPESTGRTGGFRSTFNQSCYNDNVLGPRCWSTEDTDARPVLRSEGDELLLGNEAGESPNATPFAPTVETKLKNFHRKETKHSRKKETLSSKSLCKANQELNVPLNTSVILEQERAVQPRMLLTQIKPKDGALEVPPLPRVNIGEPAFRNSFVSTGNFDAIFDSIVIDDELLEKKLAALTTMPPTPLVNPAELSEDQRNKQVQDLQIALLECAMEYELKTIELKMKMKSLQTTSKQSDPESKSTSEKTPESDRYEMHIRAEKKNSLTILQQQMLYSKSSRESQIVESMKKQIFKLQREKAVLTKEFLLLQKKEREVVKKEHELMEAQLIEKQTMVQLQETQEALAKAEAKRVPPNTSGMEPAKLVAALPSLREWIRTLKKDNSYEPIIFKMVDGYYSPGEDPDHTDALKPKSANETAADGAQKVVERMVHTLMKEVQALQRELGRLGGCRSLKPKPLPPQGVWGGQENKPGRTAAAGGSNPNGHKRFCAC</sequence>
<gene>
    <name evidence="3" type="ORF">AXG93_4123s1240</name>
</gene>
<protein>
    <submittedName>
        <fullName evidence="3">Uncharacterized protein</fullName>
    </submittedName>
</protein>
<accession>A0A176WJY2</accession>
<reference evidence="3" key="1">
    <citation type="submission" date="2016-03" db="EMBL/GenBank/DDBJ databases">
        <title>Mechanisms controlling the formation of the plant cell surface in tip-growing cells are functionally conserved among land plants.</title>
        <authorList>
            <person name="Honkanen S."/>
            <person name="Jones V.A."/>
            <person name="Morieri G."/>
            <person name="Champion C."/>
            <person name="Hetherington A.J."/>
            <person name="Kelly S."/>
            <person name="Saint-Marcoux D."/>
            <person name="Proust H."/>
            <person name="Prescott H."/>
            <person name="Dolan L."/>
        </authorList>
    </citation>
    <scope>NUCLEOTIDE SEQUENCE [LARGE SCALE GENOMIC DNA]</scope>
    <source>
        <tissue evidence="3">Whole gametophyte</tissue>
    </source>
</reference>
<keyword evidence="1" id="KW-0175">Coiled coil</keyword>
<keyword evidence="4" id="KW-1185">Reference proteome</keyword>
<feature type="coiled-coil region" evidence="1">
    <location>
        <begin position="485"/>
        <end position="550"/>
    </location>
</feature>
<feature type="compositionally biased region" description="Basic and acidic residues" evidence="2">
    <location>
        <begin position="437"/>
        <end position="453"/>
    </location>
</feature>
<comment type="caution">
    <text evidence="3">The sequence shown here is derived from an EMBL/GenBank/DDBJ whole genome shotgun (WGS) entry which is preliminary data.</text>
</comment>
<evidence type="ECO:0000313" key="4">
    <source>
        <dbReference type="Proteomes" id="UP000077202"/>
    </source>
</evidence>